<gene>
    <name evidence="1" type="ORF">H6G72_20410</name>
</gene>
<protein>
    <submittedName>
        <fullName evidence="1">Uncharacterized protein</fullName>
    </submittedName>
</protein>
<keyword evidence="2" id="KW-1185">Reference proteome</keyword>
<dbReference type="Proteomes" id="UP000641954">
    <property type="component" value="Unassembled WGS sequence"/>
</dbReference>
<sequence>MAPTRNPVSLLGCLGATEKPGFFRPSLSPNLNAHRNPVSLLGCLSTFLAIGALRRE</sequence>
<dbReference type="RefSeq" id="WP_190879644.1">
    <property type="nucleotide sequence ID" value="NZ_JACJSK010000033.1"/>
</dbReference>
<accession>A0ABR8EHI7</accession>
<reference evidence="1 2" key="1">
    <citation type="journal article" date="2020" name="ISME J.">
        <title>Comparative genomics reveals insights into cyanobacterial evolution and habitat adaptation.</title>
        <authorList>
            <person name="Chen M.Y."/>
            <person name="Teng W.K."/>
            <person name="Zhao L."/>
            <person name="Hu C.X."/>
            <person name="Zhou Y.K."/>
            <person name="Han B.P."/>
            <person name="Song L.R."/>
            <person name="Shu W.S."/>
        </authorList>
    </citation>
    <scope>NUCLEOTIDE SEQUENCE [LARGE SCALE GENOMIC DNA]</scope>
    <source>
        <strain evidence="1 2">FACHB-1370</strain>
    </source>
</reference>
<organism evidence="1 2">
    <name type="scientific">Planktothricoides raciborskii FACHB-1370</name>
    <dbReference type="NCBI Taxonomy" id="2949576"/>
    <lineage>
        <taxon>Bacteria</taxon>
        <taxon>Bacillati</taxon>
        <taxon>Cyanobacteriota</taxon>
        <taxon>Cyanophyceae</taxon>
        <taxon>Oscillatoriophycideae</taxon>
        <taxon>Oscillatoriales</taxon>
        <taxon>Oscillatoriaceae</taxon>
        <taxon>Planktothricoides</taxon>
    </lineage>
</organism>
<evidence type="ECO:0000313" key="2">
    <source>
        <dbReference type="Proteomes" id="UP000641954"/>
    </source>
</evidence>
<proteinExistence type="predicted"/>
<name>A0ABR8EHI7_9CYAN</name>
<comment type="caution">
    <text evidence="1">The sequence shown here is derived from an EMBL/GenBank/DDBJ whole genome shotgun (WGS) entry which is preliminary data.</text>
</comment>
<evidence type="ECO:0000313" key="1">
    <source>
        <dbReference type="EMBL" id="MBD2546158.1"/>
    </source>
</evidence>
<dbReference type="EMBL" id="JACJSK010000033">
    <property type="protein sequence ID" value="MBD2546158.1"/>
    <property type="molecule type" value="Genomic_DNA"/>
</dbReference>